<reference evidence="1 2" key="1">
    <citation type="submission" date="2019-02" db="EMBL/GenBank/DDBJ databases">
        <title>Deep-cultivation of Planctomycetes and their phenomic and genomic characterization uncovers novel biology.</title>
        <authorList>
            <person name="Wiegand S."/>
            <person name="Jogler M."/>
            <person name="Boedeker C."/>
            <person name="Pinto D."/>
            <person name="Vollmers J."/>
            <person name="Rivas-Marin E."/>
            <person name="Kohn T."/>
            <person name="Peeters S.H."/>
            <person name="Heuer A."/>
            <person name="Rast P."/>
            <person name="Oberbeckmann S."/>
            <person name="Bunk B."/>
            <person name="Jeske O."/>
            <person name="Meyerdierks A."/>
            <person name="Storesund J.E."/>
            <person name="Kallscheuer N."/>
            <person name="Luecker S."/>
            <person name="Lage O.M."/>
            <person name="Pohl T."/>
            <person name="Merkel B.J."/>
            <person name="Hornburger P."/>
            <person name="Mueller R.-W."/>
            <person name="Bruemmer F."/>
            <person name="Labrenz M."/>
            <person name="Spormann A.M."/>
            <person name="Op Den Camp H."/>
            <person name="Overmann J."/>
            <person name="Amann R."/>
            <person name="Jetten M.S.M."/>
            <person name="Mascher T."/>
            <person name="Medema M.H."/>
            <person name="Devos D.P."/>
            <person name="Kaster A.-K."/>
            <person name="Ovreas L."/>
            <person name="Rohde M."/>
            <person name="Galperin M.Y."/>
            <person name="Jogler C."/>
        </authorList>
    </citation>
    <scope>NUCLEOTIDE SEQUENCE [LARGE SCALE GENOMIC DNA]</scope>
    <source>
        <strain evidence="1 2">Pan54</strain>
    </source>
</reference>
<evidence type="ECO:0000313" key="2">
    <source>
        <dbReference type="Proteomes" id="UP000316095"/>
    </source>
</evidence>
<name>A0A5C5XE26_9PLAN</name>
<accession>A0A5C5XE26</accession>
<gene>
    <name evidence="1" type="ORF">Pan54_17780</name>
</gene>
<organism evidence="1 2">
    <name type="scientific">Rubinisphaera italica</name>
    <dbReference type="NCBI Taxonomy" id="2527969"/>
    <lineage>
        <taxon>Bacteria</taxon>
        <taxon>Pseudomonadati</taxon>
        <taxon>Planctomycetota</taxon>
        <taxon>Planctomycetia</taxon>
        <taxon>Planctomycetales</taxon>
        <taxon>Planctomycetaceae</taxon>
        <taxon>Rubinisphaera</taxon>
    </lineage>
</organism>
<protein>
    <submittedName>
        <fullName evidence="1">Uncharacterized protein</fullName>
    </submittedName>
</protein>
<comment type="caution">
    <text evidence="1">The sequence shown here is derived from an EMBL/GenBank/DDBJ whole genome shotgun (WGS) entry which is preliminary data.</text>
</comment>
<dbReference type="EMBL" id="SJPG01000001">
    <property type="protein sequence ID" value="TWT61044.1"/>
    <property type="molecule type" value="Genomic_DNA"/>
</dbReference>
<evidence type="ECO:0000313" key="1">
    <source>
        <dbReference type="EMBL" id="TWT61044.1"/>
    </source>
</evidence>
<keyword evidence="2" id="KW-1185">Reference proteome</keyword>
<dbReference type="Proteomes" id="UP000316095">
    <property type="component" value="Unassembled WGS sequence"/>
</dbReference>
<dbReference type="AlphaFoldDB" id="A0A5C5XE26"/>
<proteinExistence type="predicted"/>
<sequence>MIMNSSTVIIFTDAVKNKKRTLQINQSFHSQAFLKLRLMNRKIFKILIHSKQWSLLLLFAGLLPLFSGCQQGKAMLGRIGLKSEDAVYSYSDIQLDYETNCKTSLIRRSFPFLTHRVEQTSLEKTEEYQSNAQTVSFADGKWSKAKIQILYPHPDGSLDKGLARLAVTRFCPTLQDSGLEHTTTRERLTNFISLASCEEDAEPVVQSNHNSRSAEEIWELDIPKEELDILIAELKHRGFFENQERPRGEATMHVVLDNTQVTKRWTNEPRLENLMLQVYNEGTLSAFGRKTEPIVWKAAVFRSSSNGS</sequence>